<evidence type="ECO:0000256" key="2">
    <source>
        <dbReference type="ARBA" id="ARBA00022801"/>
    </source>
</evidence>
<dbReference type="InterPro" id="IPR006683">
    <property type="entry name" value="Thioestr_dom"/>
</dbReference>
<reference evidence="6 7" key="1">
    <citation type="submission" date="2017-07" db="EMBL/GenBank/DDBJ databases">
        <title>Amycolatopsis alba DSM 44262 Genome sequencing and assembly.</title>
        <authorList>
            <person name="Kaur N."/>
            <person name="Mayilraj S."/>
        </authorList>
    </citation>
    <scope>NUCLEOTIDE SEQUENCE [LARGE SCALE GENOMIC DNA]</scope>
    <source>
        <strain evidence="6 7">DSM 44262</strain>
    </source>
</reference>
<comment type="caution">
    <text evidence="6">The sequence shown here is derived from an EMBL/GenBank/DDBJ whole genome shotgun (WGS) entry which is preliminary data.</text>
</comment>
<dbReference type="InterPro" id="IPR029069">
    <property type="entry name" value="HotDog_dom_sf"/>
</dbReference>
<evidence type="ECO:0000313" key="7">
    <source>
        <dbReference type="Proteomes" id="UP000215563"/>
    </source>
</evidence>
<name>A0A229RFE2_AMYAL</name>
<dbReference type="GO" id="GO:0006637">
    <property type="term" value="P:acyl-CoA metabolic process"/>
    <property type="evidence" value="ECO:0007669"/>
    <property type="project" value="TreeGrafter"/>
</dbReference>
<dbReference type="CDD" id="cd03442">
    <property type="entry name" value="BFIT_BACH"/>
    <property type="match status" value="1"/>
</dbReference>
<dbReference type="InterPro" id="IPR033120">
    <property type="entry name" value="HOTDOG_ACOT"/>
</dbReference>
<feature type="compositionally biased region" description="Low complexity" evidence="4">
    <location>
        <begin position="133"/>
        <end position="146"/>
    </location>
</feature>
<protein>
    <submittedName>
        <fullName evidence="6">Acyl-CoA thioesterase</fullName>
    </submittedName>
</protein>
<gene>
    <name evidence="6" type="ORF">CFP75_30905</name>
</gene>
<dbReference type="RefSeq" id="WP_084702189.1">
    <property type="nucleotide sequence ID" value="NZ_KB913032.1"/>
</dbReference>
<dbReference type="PANTHER" id="PTHR11049">
    <property type="entry name" value="ACYL COENZYME A THIOESTER HYDROLASE"/>
    <property type="match status" value="1"/>
</dbReference>
<accession>A0A229RFE2</accession>
<dbReference type="Proteomes" id="UP000215563">
    <property type="component" value="Unassembled WGS sequence"/>
</dbReference>
<sequence>MNHSPPGFASRTLTKCTLTHLAQSADLNHQGDVSGFVIFRLIDHAAWVATLEQSNGPTATRAVKRMEFLNRVKEGALLHAYARIEQVNNTSIEVCVKVTATYWTGWADSPEDVPEPPTPVASADLVFVAIDSTGTPRPATPVPATRSSSEDLHRQRSTGSGKRPPGRPGKISH</sequence>
<keyword evidence="7" id="KW-1185">Reference proteome</keyword>
<dbReference type="SUPFAM" id="SSF54637">
    <property type="entry name" value="Thioesterase/thiol ester dehydrase-isomerase"/>
    <property type="match status" value="1"/>
</dbReference>
<dbReference type="OrthoDB" id="9809430at2"/>
<proteinExistence type="inferred from homology"/>
<evidence type="ECO:0000313" key="6">
    <source>
        <dbReference type="EMBL" id="OXM45367.1"/>
    </source>
</evidence>
<dbReference type="InterPro" id="IPR040170">
    <property type="entry name" value="Cytosol_ACT"/>
</dbReference>
<evidence type="ECO:0000256" key="3">
    <source>
        <dbReference type="PROSITE-ProRule" id="PRU01106"/>
    </source>
</evidence>
<dbReference type="GO" id="GO:0005829">
    <property type="term" value="C:cytosol"/>
    <property type="evidence" value="ECO:0007669"/>
    <property type="project" value="TreeGrafter"/>
</dbReference>
<dbReference type="GO" id="GO:0052816">
    <property type="term" value="F:long-chain fatty acyl-CoA hydrolase activity"/>
    <property type="evidence" value="ECO:0007669"/>
    <property type="project" value="TreeGrafter"/>
</dbReference>
<feature type="domain" description="HotDog ACOT-type" evidence="5">
    <location>
        <begin position="12"/>
        <end position="133"/>
    </location>
</feature>
<comment type="similarity">
    <text evidence="1">Belongs to the acyl coenzyme A hydrolase family.</text>
</comment>
<feature type="region of interest" description="Disordered" evidence="4">
    <location>
        <begin position="132"/>
        <end position="173"/>
    </location>
</feature>
<evidence type="ECO:0000256" key="4">
    <source>
        <dbReference type="SAM" id="MobiDB-lite"/>
    </source>
</evidence>
<dbReference type="EMBL" id="NMQU01000104">
    <property type="protein sequence ID" value="OXM45367.1"/>
    <property type="molecule type" value="Genomic_DNA"/>
</dbReference>
<dbReference type="PROSITE" id="PS51770">
    <property type="entry name" value="HOTDOG_ACOT"/>
    <property type="match status" value="1"/>
</dbReference>
<dbReference type="PANTHER" id="PTHR11049:SF16">
    <property type="entry name" value="PROTEIN VDLD"/>
    <property type="match status" value="1"/>
</dbReference>
<evidence type="ECO:0000259" key="5">
    <source>
        <dbReference type="PROSITE" id="PS51770"/>
    </source>
</evidence>
<dbReference type="Gene3D" id="3.10.129.10">
    <property type="entry name" value="Hotdog Thioesterase"/>
    <property type="match status" value="1"/>
</dbReference>
<organism evidence="6 7">
    <name type="scientific">Amycolatopsis alba DSM 44262</name>
    <dbReference type="NCBI Taxonomy" id="1125972"/>
    <lineage>
        <taxon>Bacteria</taxon>
        <taxon>Bacillati</taxon>
        <taxon>Actinomycetota</taxon>
        <taxon>Actinomycetes</taxon>
        <taxon>Pseudonocardiales</taxon>
        <taxon>Pseudonocardiaceae</taxon>
        <taxon>Amycolatopsis</taxon>
    </lineage>
</organism>
<keyword evidence="2 3" id="KW-0378">Hydrolase</keyword>
<evidence type="ECO:0000256" key="1">
    <source>
        <dbReference type="ARBA" id="ARBA00010458"/>
    </source>
</evidence>
<dbReference type="AlphaFoldDB" id="A0A229RFE2"/>
<dbReference type="Pfam" id="PF03061">
    <property type="entry name" value="4HBT"/>
    <property type="match status" value="1"/>
</dbReference>